<reference evidence="2" key="1">
    <citation type="submission" date="2021-07" db="EMBL/GenBank/DDBJ databases">
        <authorList>
            <person name="Branca A.L. A."/>
        </authorList>
    </citation>
    <scope>NUCLEOTIDE SEQUENCE</scope>
</reference>
<organism evidence="2 3">
    <name type="scientific">Penicillium salamii</name>
    <dbReference type="NCBI Taxonomy" id="1612424"/>
    <lineage>
        <taxon>Eukaryota</taxon>
        <taxon>Fungi</taxon>
        <taxon>Dikarya</taxon>
        <taxon>Ascomycota</taxon>
        <taxon>Pezizomycotina</taxon>
        <taxon>Eurotiomycetes</taxon>
        <taxon>Eurotiomycetidae</taxon>
        <taxon>Eurotiales</taxon>
        <taxon>Aspergillaceae</taxon>
        <taxon>Penicillium</taxon>
    </lineage>
</organism>
<dbReference type="Pfam" id="PF02458">
    <property type="entry name" value="Transferase"/>
    <property type="match status" value="1"/>
</dbReference>
<proteinExistence type="predicted"/>
<evidence type="ECO:0000313" key="3">
    <source>
        <dbReference type="Proteomes" id="UP001152592"/>
    </source>
</evidence>
<keyword evidence="1" id="KW-0808">Transferase</keyword>
<comment type="caution">
    <text evidence="2">The sequence shown here is derived from an EMBL/GenBank/DDBJ whole genome shotgun (WGS) entry which is preliminary data.</text>
</comment>
<evidence type="ECO:0000256" key="1">
    <source>
        <dbReference type="ARBA" id="ARBA00022679"/>
    </source>
</evidence>
<sequence length="519" mass="57253">MATLESARLFPGERFPPTTTPLSILDATVVRFTPTGAIWIFDAANVDRSVLIDHLRSSLITTLSSFPQWTGQLQWAPAGEGNHTNRFNRPILTNGHDSDPGVEWTVIEHPIRTNAIAPTAKERASSTAGSRHGTWMGDAFDESLFVSPNPLALSNLHDCAGRPGVQVQITFLDGGYAVGVKVAHCLADAQTLMIFMHLWSTKSQESFGDEHESSPMGEPIFNPQLLDSCAGGDIDGSSCDQALSCTARSLPLHRYSWWDTADEGYPKACIPTTENSKPPADQLEHLQVSPSEPAPWLSWDFSRPASYAQLHFTGEELAHIKNLALADPDSRADISRLDALLAYLWTFITRARGYEESSRQVYLDLTIGARSRVSPALPDSFVGSPLFITHVGMPGSSVCRETLGKKASQIRQTMQRFTPDAMGAILHDAAFEVSPQRLWQAFMGTEHTIVTSWLRLRLHDLDFMRGSQLRYAHAIMPKLNGCAQIMDSGIGDGGMDIALYLDKEDMGKLLWDNCWNEEL</sequence>
<evidence type="ECO:0000313" key="2">
    <source>
        <dbReference type="EMBL" id="CAG8241531.1"/>
    </source>
</evidence>
<dbReference type="AlphaFoldDB" id="A0A9W4I5F0"/>
<dbReference type="GO" id="GO:0016747">
    <property type="term" value="F:acyltransferase activity, transferring groups other than amino-acyl groups"/>
    <property type="evidence" value="ECO:0007669"/>
    <property type="project" value="TreeGrafter"/>
</dbReference>
<dbReference type="PANTHER" id="PTHR31642:SF310">
    <property type="entry name" value="FATTY ALCOHOL:CAFFEOYL-COA ACYLTRANSFERASE"/>
    <property type="match status" value="1"/>
</dbReference>
<protein>
    <submittedName>
        <fullName evidence="2">Uncharacterized protein</fullName>
    </submittedName>
</protein>
<name>A0A9W4I5F0_9EURO</name>
<accession>A0A9W4I5F0</accession>
<gene>
    <name evidence="2" type="ORF">PSALAMII_LOCUS505</name>
</gene>
<dbReference type="PANTHER" id="PTHR31642">
    <property type="entry name" value="TRICHOTHECENE 3-O-ACETYLTRANSFERASE"/>
    <property type="match status" value="1"/>
</dbReference>
<dbReference type="Proteomes" id="UP001152592">
    <property type="component" value="Unassembled WGS sequence"/>
</dbReference>
<dbReference type="InterPro" id="IPR023213">
    <property type="entry name" value="CAT-like_dom_sf"/>
</dbReference>
<dbReference type="Gene3D" id="3.30.559.10">
    <property type="entry name" value="Chloramphenicol acetyltransferase-like domain"/>
    <property type="match status" value="2"/>
</dbReference>
<dbReference type="InterPro" id="IPR050317">
    <property type="entry name" value="Plant_Fungal_Acyltransferase"/>
</dbReference>
<dbReference type="EMBL" id="CAJVPD010000022">
    <property type="protein sequence ID" value="CAG8241531.1"/>
    <property type="molecule type" value="Genomic_DNA"/>
</dbReference>
<dbReference type="OrthoDB" id="3509362at2759"/>